<comment type="caution">
    <text evidence="1">The sequence shown here is derived from an EMBL/GenBank/DDBJ whole genome shotgun (WGS) entry which is preliminary data.</text>
</comment>
<dbReference type="CDD" id="cd02440">
    <property type="entry name" value="AdoMet_MTases"/>
    <property type="match status" value="1"/>
</dbReference>
<dbReference type="InterPro" id="IPR010719">
    <property type="entry name" value="MnmM_MeTrfase"/>
</dbReference>
<dbReference type="EMBL" id="NIBG01000001">
    <property type="protein sequence ID" value="PAB61178.1"/>
    <property type="molecule type" value="Genomic_DNA"/>
</dbReference>
<sequence>MENRSLTKITNIAWSMIENCLHQGSVALDGTMGNGNDTVFLREKIGNAGKIYSFDIQDLAVENTRKKLDERNMLSNVELIKDGHENLDKYIKEEIDGAMYNLGFLPKGDKSITTLGKNTVIAFEKTLNLLKKGGLMVISIYYGHEKGLEEKNMVLDYVQNLDSKKYHVIKMEFFNQKNNPPILVAIEKK</sequence>
<organism evidence="1 2">
    <name type="scientific">Anaeromicrobium sediminis</name>
    <dbReference type="NCBI Taxonomy" id="1478221"/>
    <lineage>
        <taxon>Bacteria</taxon>
        <taxon>Bacillati</taxon>
        <taxon>Bacillota</taxon>
        <taxon>Clostridia</taxon>
        <taxon>Peptostreptococcales</taxon>
        <taxon>Thermotaleaceae</taxon>
        <taxon>Anaeromicrobium</taxon>
    </lineage>
</organism>
<evidence type="ECO:0000313" key="1">
    <source>
        <dbReference type="EMBL" id="PAB61178.1"/>
    </source>
</evidence>
<dbReference type="Pfam" id="PF06962">
    <property type="entry name" value="rRNA_methylase"/>
    <property type="match status" value="1"/>
</dbReference>
<dbReference type="GO" id="GO:0008168">
    <property type="term" value="F:methyltransferase activity"/>
    <property type="evidence" value="ECO:0007669"/>
    <property type="project" value="UniProtKB-KW"/>
</dbReference>
<dbReference type="SUPFAM" id="SSF53335">
    <property type="entry name" value="S-adenosyl-L-methionine-dependent methyltransferases"/>
    <property type="match status" value="1"/>
</dbReference>
<dbReference type="GO" id="GO:0032259">
    <property type="term" value="P:methylation"/>
    <property type="evidence" value="ECO:0007669"/>
    <property type="project" value="UniProtKB-KW"/>
</dbReference>
<dbReference type="Gene3D" id="3.40.50.150">
    <property type="entry name" value="Vaccinia Virus protein VP39"/>
    <property type="match status" value="1"/>
</dbReference>
<dbReference type="AlphaFoldDB" id="A0A267MQK0"/>
<protein>
    <submittedName>
        <fullName evidence="1">SAM-dependent methyltransferase</fullName>
    </submittedName>
</protein>
<dbReference type="PANTHER" id="PTHR35276">
    <property type="entry name" value="S-ADENOSYL-L-METHIONINE-DEPENDENT METHYLTRANSFERASES SUPERFAMILY PROTEIN"/>
    <property type="match status" value="1"/>
</dbReference>
<dbReference type="InterPro" id="IPR029063">
    <property type="entry name" value="SAM-dependent_MTases_sf"/>
</dbReference>
<keyword evidence="1" id="KW-0808">Transferase</keyword>
<dbReference type="RefSeq" id="WP_095130338.1">
    <property type="nucleotide sequence ID" value="NZ_NIBG01000001.1"/>
</dbReference>
<keyword evidence="2" id="KW-1185">Reference proteome</keyword>
<name>A0A267MQK0_9FIRM</name>
<dbReference type="Proteomes" id="UP000216024">
    <property type="component" value="Unassembled WGS sequence"/>
</dbReference>
<keyword evidence="1" id="KW-0489">Methyltransferase</keyword>
<accession>A0A267MQK0</accession>
<proteinExistence type="predicted"/>
<evidence type="ECO:0000313" key="2">
    <source>
        <dbReference type="Proteomes" id="UP000216024"/>
    </source>
</evidence>
<gene>
    <name evidence="1" type="ORF">CCE28_01765</name>
</gene>
<dbReference type="PANTHER" id="PTHR35276:SF1">
    <property type="entry name" value="TRNA (MNM(5)S(2)U34)-METHYLTRANSFERASE, CHLOROPLASTIC"/>
    <property type="match status" value="1"/>
</dbReference>
<reference evidence="1 2" key="1">
    <citation type="submission" date="2017-06" db="EMBL/GenBank/DDBJ databases">
        <title>Draft genome sequence of anaerobic fermentative bacterium Anaeromicrobium sediminis DY2726D isolated from West Pacific Ocean sediments.</title>
        <authorList>
            <person name="Zeng X."/>
        </authorList>
    </citation>
    <scope>NUCLEOTIDE SEQUENCE [LARGE SCALE GENOMIC DNA]</scope>
    <source>
        <strain evidence="1 2">DY2726D</strain>
    </source>
</reference>
<dbReference type="OrthoDB" id="9792989at2"/>